<evidence type="ECO:0000313" key="3">
    <source>
        <dbReference type="EMBL" id="CAK8688716.1"/>
    </source>
</evidence>
<feature type="transmembrane region" description="Helical" evidence="1">
    <location>
        <begin position="51"/>
        <end position="70"/>
    </location>
</feature>
<organism evidence="3 4">
    <name type="scientific">Clavelina lepadiformis</name>
    <name type="common">Light-bulb sea squirt</name>
    <name type="synonym">Ascidia lepadiformis</name>
    <dbReference type="NCBI Taxonomy" id="159417"/>
    <lineage>
        <taxon>Eukaryota</taxon>
        <taxon>Metazoa</taxon>
        <taxon>Chordata</taxon>
        <taxon>Tunicata</taxon>
        <taxon>Ascidiacea</taxon>
        <taxon>Aplousobranchia</taxon>
        <taxon>Clavelinidae</taxon>
        <taxon>Clavelina</taxon>
    </lineage>
</organism>
<dbReference type="Proteomes" id="UP001642483">
    <property type="component" value="Unassembled WGS sequence"/>
</dbReference>
<gene>
    <name evidence="3" type="ORF">CVLEPA_LOCUS20701</name>
</gene>
<feature type="chain" id="PRO_5045155417" evidence="2">
    <location>
        <begin position="25"/>
        <end position="102"/>
    </location>
</feature>
<keyword evidence="1" id="KW-1133">Transmembrane helix</keyword>
<reference evidence="3 4" key="1">
    <citation type="submission" date="2024-02" db="EMBL/GenBank/DDBJ databases">
        <authorList>
            <person name="Daric V."/>
            <person name="Darras S."/>
        </authorList>
    </citation>
    <scope>NUCLEOTIDE SEQUENCE [LARGE SCALE GENOMIC DNA]</scope>
</reference>
<evidence type="ECO:0000256" key="2">
    <source>
        <dbReference type="SAM" id="SignalP"/>
    </source>
</evidence>
<protein>
    <submittedName>
        <fullName evidence="3">Uncharacterized protein</fullName>
    </submittedName>
</protein>
<feature type="signal peptide" evidence="2">
    <location>
        <begin position="1"/>
        <end position="24"/>
    </location>
</feature>
<dbReference type="EMBL" id="CAWYQH010000108">
    <property type="protein sequence ID" value="CAK8688716.1"/>
    <property type="molecule type" value="Genomic_DNA"/>
</dbReference>
<keyword evidence="1" id="KW-0472">Membrane</keyword>
<name>A0ABP0GA96_CLALP</name>
<keyword evidence="2" id="KW-0732">Signal</keyword>
<proteinExistence type="predicted"/>
<evidence type="ECO:0000256" key="1">
    <source>
        <dbReference type="SAM" id="Phobius"/>
    </source>
</evidence>
<evidence type="ECO:0000313" key="4">
    <source>
        <dbReference type="Proteomes" id="UP001642483"/>
    </source>
</evidence>
<keyword evidence="1" id="KW-0812">Transmembrane</keyword>
<sequence>MCLCEVLCLKILFFLMWCGSYVTATNADYEDSTAAHDSSKLVSHISLESVLFGMIALGMTVIVLFVFYRINKQTDRQLREPENQQGNLAFRFVKGNVVNRRQ</sequence>
<accession>A0ABP0GA96</accession>
<comment type="caution">
    <text evidence="3">The sequence shown here is derived from an EMBL/GenBank/DDBJ whole genome shotgun (WGS) entry which is preliminary data.</text>
</comment>
<keyword evidence="4" id="KW-1185">Reference proteome</keyword>